<accession>A0ABT7LBR7</accession>
<gene>
    <name evidence="2" type="ORF">QQS35_19610</name>
</gene>
<comment type="caution">
    <text evidence="2">The sequence shown here is derived from an EMBL/GenBank/DDBJ whole genome shotgun (WGS) entry which is preliminary data.</text>
</comment>
<keyword evidence="1" id="KW-0472">Membrane</keyword>
<protein>
    <submittedName>
        <fullName evidence="2">Uncharacterized protein</fullName>
    </submittedName>
</protein>
<organism evidence="2 3">
    <name type="scientific">Aquibacillus rhizosphaerae</name>
    <dbReference type="NCBI Taxonomy" id="3051431"/>
    <lineage>
        <taxon>Bacteria</taxon>
        <taxon>Bacillati</taxon>
        <taxon>Bacillota</taxon>
        <taxon>Bacilli</taxon>
        <taxon>Bacillales</taxon>
        <taxon>Bacillaceae</taxon>
        <taxon>Aquibacillus</taxon>
    </lineage>
</organism>
<feature type="transmembrane region" description="Helical" evidence="1">
    <location>
        <begin position="155"/>
        <end position="177"/>
    </location>
</feature>
<evidence type="ECO:0000313" key="2">
    <source>
        <dbReference type="EMBL" id="MDL4842645.1"/>
    </source>
</evidence>
<feature type="transmembrane region" description="Helical" evidence="1">
    <location>
        <begin position="51"/>
        <end position="73"/>
    </location>
</feature>
<dbReference type="RefSeq" id="WP_285933938.1">
    <property type="nucleotide sequence ID" value="NZ_JASTZU010000061.1"/>
</dbReference>
<dbReference type="Proteomes" id="UP001235343">
    <property type="component" value="Unassembled WGS sequence"/>
</dbReference>
<feature type="transmembrane region" description="Helical" evidence="1">
    <location>
        <begin position="80"/>
        <end position="101"/>
    </location>
</feature>
<proteinExistence type="predicted"/>
<dbReference type="EMBL" id="JASTZU010000061">
    <property type="protein sequence ID" value="MDL4842645.1"/>
    <property type="molecule type" value="Genomic_DNA"/>
</dbReference>
<name>A0ABT7LBR7_9BACI</name>
<keyword evidence="1" id="KW-0812">Transmembrane</keyword>
<sequence>MRKYRDIDEIKLSYLRFQTPQELRGNVIVCFLILLDLMGVLPLLAEPFSWQFIWPIIIPVGLIHVGAIIYLVAPYRFEESYYLLIGIYGLVNSFVYFLAIQKFIYMFLGAENAIYFILGLIFFVGLLVLSQVINIKMLYSSTYRKLQKNEAKINVSPILTATGFGYIIAQVIMSTLVTTSIKWIVIILVLSIMSIITAFFSTNIHRYFYIRKNRNTVSKLYPEFGLPKKLRKSQFSI</sequence>
<feature type="transmembrane region" description="Helical" evidence="1">
    <location>
        <begin position="113"/>
        <end position="134"/>
    </location>
</feature>
<reference evidence="2 3" key="1">
    <citation type="submission" date="2023-06" db="EMBL/GenBank/DDBJ databases">
        <title>Aquibacillus rhizosphaerae LR5S19.</title>
        <authorList>
            <person name="Sun J.-Q."/>
        </authorList>
    </citation>
    <scope>NUCLEOTIDE SEQUENCE [LARGE SCALE GENOMIC DNA]</scope>
    <source>
        <strain evidence="2 3">LR5S19</strain>
    </source>
</reference>
<keyword evidence="3" id="KW-1185">Reference proteome</keyword>
<feature type="transmembrane region" description="Helical" evidence="1">
    <location>
        <begin position="183"/>
        <end position="204"/>
    </location>
</feature>
<feature type="transmembrane region" description="Helical" evidence="1">
    <location>
        <begin position="25"/>
        <end position="45"/>
    </location>
</feature>
<evidence type="ECO:0000256" key="1">
    <source>
        <dbReference type="SAM" id="Phobius"/>
    </source>
</evidence>
<keyword evidence="1" id="KW-1133">Transmembrane helix</keyword>
<evidence type="ECO:0000313" key="3">
    <source>
        <dbReference type="Proteomes" id="UP001235343"/>
    </source>
</evidence>